<dbReference type="AlphaFoldDB" id="A0A834YYL3"/>
<dbReference type="EMBL" id="JABCRI010000012">
    <property type="protein sequence ID" value="KAF8396220.1"/>
    <property type="molecule type" value="Genomic_DNA"/>
</dbReference>
<dbReference type="SMART" id="SM00054">
    <property type="entry name" value="EFh"/>
    <property type="match status" value="4"/>
</dbReference>
<reference evidence="6 7" key="1">
    <citation type="submission" date="2020-04" db="EMBL/GenBank/DDBJ databases">
        <title>Plant Genome Project.</title>
        <authorList>
            <person name="Zhang R.-G."/>
        </authorList>
    </citation>
    <scope>NUCLEOTIDE SEQUENCE [LARGE SCALE GENOMIC DNA]</scope>
    <source>
        <strain evidence="6">YNK0</strain>
        <tissue evidence="6">Leaf</tissue>
    </source>
</reference>
<name>A0A834YYL3_TETSI</name>
<evidence type="ECO:0000259" key="5">
    <source>
        <dbReference type="PROSITE" id="PS50222"/>
    </source>
</evidence>
<dbReference type="OrthoDB" id="26525at2759"/>
<keyword evidence="7" id="KW-1185">Reference proteome</keyword>
<feature type="domain" description="EF-hand" evidence="5">
    <location>
        <begin position="141"/>
        <end position="176"/>
    </location>
</feature>
<dbReference type="InterPro" id="IPR018247">
    <property type="entry name" value="EF_Hand_1_Ca_BS"/>
</dbReference>
<dbReference type="FunFam" id="1.10.238.10:FF:000003">
    <property type="entry name" value="Calmodulin A"/>
    <property type="match status" value="1"/>
</dbReference>
<feature type="domain" description="EF-hand" evidence="5">
    <location>
        <begin position="106"/>
        <end position="140"/>
    </location>
</feature>
<gene>
    <name evidence="6" type="ORF">HHK36_017834</name>
</gene>
<accession>A0A834YYL3</accession>
<evidence type="ECO:0000313" key="7">
    <source>
        <dbReference type="Proteomes" id="UP000655225"/>
    </source>
</evidence>
<dbReference type="SUPFAM" id="SSF47473">
    <property type="entry name" value="EF-hand"/>
    <property type="match status" value="1"/>
</dbReference>
<keyword evidence="2" id="KW-0677">Repeat</keyword>
<evidence type="ECO:0000256" key="2">
    <source>
        <dbReference type="ARBA" id="ARBA00022737"/>
    </source>
</evidence>
<protein>
    <recommendedName>
        <fullName evidence="5">EF-hand domain-containing protein</fullName>
    </recommendedName>
</protein>
<sequence>MKLTKINPKYLFRSKKNPSASLSNPPSFSSGTSSSSDSQAPKLKGVDDGVGGTVTPTTVLPSHSHKISDINFELVQAFKLIDKDGDGKITRRELETLLIRLGAEPPNQEEMLMMMTEVDPDGDGCISLEEFGAISSAFGPACGPELHDTFNFFDKDGDGKISAEELLGVFSAIGDDKCTLEDCKRMIGGVDMDGDGFVCFEEFSRMMKKERR</sequence>
<dbReference type="InterPro" id="IPR039647">
    <property type="entry name" value="EF_hand_pair_protein_CML-like"/>
</dbReference>
<dbReference type="PANTHER" id="PTHR10891">
    <property type="entry name" value="EF-HAND CALCIUM-BINDING DOMAIN CONTAINING PROTEIN"/>
    <property type="match status" value="1"/>
</dbReference>
<dbReference type="GO" id="GO:0005509">
    <property type="term" value="F:calcium ion binding"/>
    <property type="evidence" value="ECO:0007669"/>
    <property type="project" value="InterPro"/>
</dbReference>
<keyword evidence="1" id="KW-0479">Metal-binding</keyword>
<comment type="caution">
    <text evidence="6">The sequence shown here is derived from an EMBL/GenBank/DDBJ whole genome shotgun (WGS) entry which is preliminary data.</text>
</comment>
<evidence type="ECO:0000256" key="3">
    <source>
        <dbReference type="ARBA" id="ARBA00022837"/>
    </source>
</evidence>
<dbReference type="CDD" id="cd00051">
    <property type="entry name" value="EFh"/>
    <property type="match status" value="2"/>
</dbReference>
<dbReference type="PROSITE" id="PS00018">
    <property type="entry name" value="EF_HAND_1"/>
    <property type="match status" value="3"/>
</dbReference>
<dbReference type="Gene3D" id="1.10.238.10">
    <property type="entry name" value="EF-hand"/>
    <property type="match status" value="2"/>
</dbReference>
<feature type="region of interest" description="Disordered" evidence="4">
    <location>
        <begin position="1"/>
        <end position="57"/>
    </location>
</feature>
<dbReference type="Proteomes" id="UP000655225">
    <property type="component" value="Unassembled WGS sequence"/>
</dbReference>
<organism evidence="6 7">
    <name type="scientific">Tetracentron sinense</name>
    <name type="common">Spur-leaf</name>
    <dbReference type="NCBI Taxonomy" id="13715"/>
    <lineage>
        <taxon>Eukaryota</taxon>
        <taxon>Viridiplantae</taxon>
        <taxon>Streptophyta</taxon>
        <taxon>Embryophyta</taxon>
        <taxon>Tracheophyta</taxon>
        <taxon>Spermatophyta</taxon>
        <taxon>Magnoliopsida</taxon>
        <taxon>Trochodendrales</taxon>
        <taxon>Trochodendraceae</taxon>
        <taxon>Tetracentron</taxon>
    </lineage>
</organism>
<dbReference type="OMA" id="CRLMIAS"/>
<dbReference type="InterPro" id="IPR011992">
    <property type="entry name" value="EF-hand-dom_pair"/>
</dbReference>
<evidence type="ECO:0000313" key="6">
    <source>
        <dbReference type="EMBL" id="KAF8396220.1"/>
    </source>
</evidence>
<keyword evidence="3" id="KW-0106">Calcium</keyword>
<feature type="domain" description="EF-hand" evidence="5">
    <location>
        <begin position="178"/>
        <end position="212"/>
    </location>
</feature>
<dbReference type="PROSITE" id="PS50222">
    <property type="entry name" value="EF_HAND_2"/>
    <property type="match status" value="4"/>
</dbReference>
<proteinExistence type="predicted"/>
<evidence type="ECO:0000256" key="1">
    <source>
        <dbReference type="ARBA" id="ARBA00022723"/>
    </source>
</evidence>
<dbReference type="InterPro" id="IPR002048">
    <property type="entry name" value="EF_hand_dom"/>
</dbReference>
<dbReference type="Pfam" id="PF13499">
    <property type="entry name" value="EF-hand_7"/>
    <property type="match status" value="2"/>
</dbReference>
<feature type="domain" description="EF-hand" evidence="5">
    <location>
        <begin position="69"/>
        <end position="104"/>
    </location>
</feature>
<feature type="compositionally biased region" description="Low complexity" evidence="4">
    <location>
        <begin position="18"/>
        <end position="43"/>
    </location>
</feature>
<evidence type="ECO:0000256" key="4">
    <source>
        <dbReference type="SAM" id="MobiDB-lite"/>
    </source>
</evidence>